<dbReference type="PANTHER" id="PTHR46060">
    <property type="entry name" value="MARINER MOS1 TRANSPOSASE-LIKE PROTEIN"/>
    <property type="match status" value="1"/>
</dbReference>
<gene>
    <name evidence="1" type="primary">marinerT_128</name>
    <name evidence="1" type="ORF">AVEN_242190_1</name>
</gene>
<dbReference type="AlphaFoldDB" id="A0A4Y2DED4"/>
<dbReference type="OrthoDB" id="8189826at2759"/>
<reference evidence="1 2" key="1">
    <citation type="journal article" date="2019" name="Sci. Rep.">
        <title>Orb-weaving spider Araneus ventricosus genome elucidates the spidroin gene catalogue.</title>
        <authorList>
            <person name="Kono N."/>
            <person name="Nakamura H."/>
            <person name="Ohtoshi R."/>
            <person name="Moran D.A.P."/>
            <person name="Shinohara A."/>
            <person name="Yoshida Y."/>
            <person name="Fujiwara M."/>
            <person name="Mori M."/>
            <person name="Tomita M."/>
            <person name="Arakawa K."/>
        </authorList>
    </citation>
    <scope>NUCLEOTIDE SEQUENCE [LARGE SCALE GENOMIC DNA]</scope>
</reference>
<dbReference type="Gene3D" id="3.30.420.10">
    <property type="entry name" value="Ribonuclease H-like superfamily/Ribonuclease H"/>
    <property type="match status" value="1"/>
</dbReference>
<dbReference type="GO" id="GO:0003676">
    <property type="term" value="F:nucleic acid binding"/>
    <property type="evidence" value="ECO:0007669"/>
    <property type="project" value="InterPro"/>
</dbReference>
<dbReference type="Pfam" id="PF01359">
    <property type="entry name" value="Transposase_1"/>
    <property type="match status" value="1"/>
</dbReference>
<comment type="caution">
    <text evidence="1">The sequence shown here is derived from an EMBL/GenBank/DDBJ whole genome shotgun (WGS) entry which is preliminary data.</text>
</comment>
<proteinExistence type="predicted"/>
<dbReference type="InterPro" id="IPR052709">
    <property type="entry name" value="Transposase-MT_Hybrid"/>
</dbReference>
<evidence type="ECO:0000313" key="2">
    <source>
        <dbReference type="Proteomes" id="UP000499080"/>
    </source>
</evidence>
<accession>A0A4Y2DED4</accession>
<sequence>MLTDVHKTKRLGSALTFLTRYSEECNEFLNKIVTVDETWVCHVTPESKQESMEWRHSRSPPPPKKKIIIQNNIVGTQNHVFWDRQDILFVEFLPRGETSNAVRYCETLRKLRRAIQNKRRGMLSQGIVLLHDKALPHSAGVTQNLIQQFGWEQFDHPPYSPDLAPSDYHLKRDFGERRFDSDDDAKNGVQQWLSSLAASFFEEGIDKLVSRYV</sequence>
<dbReference type="InterPro" id="IPR036397">
    <property type="entry name" value="RNaseH_sf"/>
</dbReference>
<dbReference type="PANTHER" id="PTHR46060:SF1">
    <property type="entry name" value="MARINER MOS1 TRANSPOSASE-LIKE PROTEIN"/>
    <property type="match status" value="1"/>
</dbReference>
<dbReference type="Proteomes" id="UP000499080">
    <property type="component" value="Unassembled WGS sequence"/>
</dbReference>
<organism evidence="1 2">
    <name type="scientific">Araneus ventricosus</name>
    <name type="common">Orbweaver spider</name>
    <name type="synonym">Epeira ventricosa</name>
    <dbReference type="NCBI Taxonomy" id="182803"/>
    <lineage>
        <taxon>Eukaryota</taxon>
        <taxon>Metazoa</taxon>
        <taxon>Ecdysozoa</taxon>
        <taxon>Arthropoda</taxon>
        <taxon>Chelicerata</taxon>
        <taxon>Arachnida</taxon>
        <taxon>Araneae</taxon>
        <taxon>Araneomorphae</taxon>
        <taxon>Entelegynae</taxon>
        <taxon>Araneoidea</taxon>
        <taxon>Araneidae</taxon>
        <taxon>Araneus</taxon>
    </lineage>
</organism>
<dbReference type="EMBL" id="BGPR01000355">
    <property type="protein sequence ID" value="GBM15153.1"/>
    <property type="molecule type" value="Genomic_DNA"/>
</dbReference>
<dbReference type="InterPro" id="IPR001888">
    <property type="entry name" value="Transposase_1"/>
</dbReference>
<protein>
    <submittedName>
        <fullName evidence="1">Mariner Mos1 transposase</fullName>
    </submittedName>
</protein>
<keyword evidence="2" id="KW-1185">Reference proteome</keyword>
<evidence type="ECO:0000313" key="1">
    <source>
        <dbReference type="EMBL" id="GBM15153.1"/>
    </source>
</evidence>
<name>A0A4Y2DED4_ARAVE</name>